<dbReference type="CDD" id="cd05784">
    <property type="entry name" value="DNA_polB_II_exo"/>
    <property type="match status" value="1"/>
</dbReference>
<evidence type="ECO:0000313" key="10">
    <source>
        <dbReference type="EMBL" id="SFC29923.1"/>
    </source>
</evidence>
<name>A0A1I1I829_9GAMM</name>
<accession>A0A1I1I829</accession>
<dbReference type="GO" id="GO:0000166">
    <property type="term" value="F:nucleotide binding"/>
    <property type="evidence" value="ECO:0007669"/>
    <property type="project" value="InterPro"/>
</dbReference>
<keyword evidence="2 7" id="KW-0808">Transferase</keyword>
<dbReference type="InterPro" id="IPR036397">
    <property type="entry name" value="RNaseH_sf"/>
</dbReference>
<sequence>MIQQTLQGFILSKQQYTENGRLILCYWLASDHGPVKVIVKDEKAVFFVLDKHASKACDLLFKQKINFESKSLKLKNFSQQKLHGFYFSNLKAFYNAREILKTEFITLFEADIRHCDRFLMERFICGSVWVKGLAKQKLGYIEINNAQMTSVENKTKPKLNMLSLDIECSGKGVLFSVGLYSDICSLVIMVGKRQKEKGIIWVKDETELLIELEKQIAFYDPDVIIGWNVIDFDFSLLYKRAEQLDISLKLGRTATKVQFKQSIVGKLLVPGRIILDGIDLMKNATYQFMSFSLAHVSSEILGKSKLIETDDRLAEIERQFKEDKISLAKYNLQDCKLVWDIFVKEKLLDFAIVRTQLTGLDMERMGGSVAAFVNLYLPLLHRSGYVAPNLGDSPVNFDSPGGYVMNSTPGFYKNVIVLDFKSLYPSIIRTFLIDPMGLIEGLKEELQDPESVVDGFHDARFSRYKHHLPKLIAQLWRARDQAKKHDDKMLSQAIKIIMNSFYGVLGSTGCRFYDPRLSSSITLRGHEIMQQTKLWIEKQGYEVIYGDTDSTFIKLDDELTQEQCNAIGGQLATEVNLNWKSKLKNEYALKSDLEIEFETLYSPFFMPTIRGDLKGSKKRYVGQIIKKGLSSDLDEKKLVFKGMETVRSDWTLLARNFQMTLYRKIFDGEEVESYIKDYVTKTLKGDFDQQLIYRKRLRQHISEYVKNIPPHAQAALKVHVKFSEKTPKKGSWIQYVITQNGPELIEFKTSDFNRSHYVEKQIKPIAESILPYINSNFDQILNGQTSLF</sequence>
<dbReference type="GO" id="GO:0003677">
    <property type="term" value="F:DNA binding"/>
    <property type="evidence" value="ECO:0007669"/>
    <property type="project" value="UniProtKB-KW"/>
</dbReference>
<evidence type="ECO:0000256" key="6">
    <source>
        <dbReference type="ARBA" id="ARBA00049244"/>
    </source>
</evidence>
<dbReference type="Pfam" id="PF03104">
    <property type="entry name" value="DNA_pol_B_exo1"/>
    <property type="match status" value="1"/>
</dbReference>
<dbReference type="Gene3D" id="3.30.420.10">
    <property type="entry name" value="Ribonuclease H-like superfamily/Ribonuclease H"/>
    <property type="match status" value="1"/>
</dbReference>
<evidence type="ECO:0000256" key="2">
    <source>
        <dbReference type="ARBA" id="ARBA00022679"/>
    </source>
</evidence>
<dbReference type="Gene3D" id="3.90.1600.10">
    <property type="entry name" value="Palm domain of DNA polymerase"/>
    <property type="match status" value="2"/>
</dbReference>
<dbReference type="InterPro" id="IPR017964">
    <property type="entry name" value="DNA-dir_DNA_pol_B_CS"/>
</dbReference>
<reference evidence="10 11" key="1">
    <citation type="submission" date="2016-10" db="EMBL/GenBank/DDBJ databases">
        <authorList>
            <person name="de Groot N.N."/>
        </authorList>
    </citation>
    <scope>NUCLEOTIDE SEQUENCE [LARGE SCALE GENOMIC DNA]</scope>
    <source>
        <strain evidence="10 11">DSM 6059</strain>
    </source>
</reference>
<evidence type="ECO:0000313" key="11">
    <source>
        <dbReference type="Proteomes" id="UP000198862"/>
    </source>
</evidence>
<keyword evidence="5 7" id="KW-0238">DNA-binding</keyword>
<dbReference type="InterPro" id="IPR006134">
    <property type="entry name" value="DNA-dir_DNA_pol_B_multi_dom"/>
</dbReference>
<dbReference type="STRING" id="1123010.SAMN02745724_01335"/>
<keyword evidence="7" id="KW-0235">DNA replication</keyword>
<dbReference type="PANTHER" id="PTHR10322:SF23">
    <property type="entry name" value="DNA POLYMERASE DELTA CATALYTIC SUBUNIT"/>
    <property type="match status" value="1"/>
</dbReference>
<protein>
    <recommendedName>
        <fullName evidence="7">DNA polymerase</fullName>
        <ecNumber evidence="7">2.7.7.7</ecNumber>
    </recommendedName>
</protein>
<dbReference type="InterPro" id="IPR006133">
    <property type="entry name" value="DNA-dir_DNA_pol_B_exonuc"/>
</dbReference>
<dbReference type="Pfam" id="PF00136">
    <property type="entry name" value="DNA_pol_B"/>
    <property type="match status" value="1"/>
</dbReference>
<dbReference type="EMBL" id="FOLO01000007">
    <property type="protein sequence ID" value="SFC29923.1"/>
    <property type="molecule type" value="Genomic_DNA"/>
</dbReference>
<evidence type="ECO:0000256" key="3">
    <source>
        <dbReference type="ARBA" id="ARBA00022695"/>
    </source>
</evidence>
<dbReference type="NCBIfam" id="NF004421">
    <property type="entry name" value="PRK05762.1-2"/>
    <property type="match status" value="1"/>
</dbReference>
<keyword evidence="4 7" id="KW-0239">DNA-directed DNA polymerase</keyword>
<comment type="similarity">
    <text evidence="1 7">Belongs to the DNA polymerase type-B family.</text>
</comment>
<keyword evidence="3 7" id="KW-0548">Nucleotidyltransferase</keyword>
<dbReference type="GO" id="GO:0003887">
    <property type="term" value="F:DNA-directed DNA polymerase activity"/>
    <property type="evidence" value="ECO:0007669"/>
    <property type="project" value="UniProtKB-KW"/>
</dbReference>
<dbReference type="InterPro" id="IPR006172">
    <property type="entry name" value="DNA-dir_DNA_pol_B"/>
</dbReference>
<organism evidence="10 11">
    <name type="scientific">Pseudoalteromonas denitrificans DSM 6059</name>
    <dbReference type="NCBI Taxonomy" id="1123010"/>
    <lineage>
        <taxon>Bacteria</taxon>
        <taxon>Pseudomonadati</taxon>
        <taxon>Pseudomonadota</taxon>
        <taxon>Gammaproteobacteria</taxon>
        <taxon>Alteromonadales</taxon>
        <taxon>Pseudoalteromonadaceae</taxon>
        <taxon>Pseudoalteromonas</taxon>
    </lineage>
</organism>
<dbReference type="InterPro" id="IPR023211">
    <property type="entry name" value="DNA_pol_palm_dom_sf"/>
</dbReference>
<dbReference type="AlphaFoldDB" id="A0A1I1I829"/>
<dbReference type="InterPro" id="IPR043502">
    <property type="entry name" value="DNA/RNA_pol_sf"/>
</dbReference>
<dbReference type="Gene3D" id="1.10.132.60">
    <property type="entry name" value="DNA polymerase family B, C-terminal domain"/>
    <property type="match status" value="1"/>
</dbReference>
<evidence type="ECO:0000259" key="9">
    <source>
        <dbReference type="Pfam" id="PF03104"/>
    </source>
</evidence>
<evidence type="ECO:0000259" key="8">
    <source>
        <dbReference type="Pfam" id="PF00136"/>
    </source>
</evidence>
<dbReference type="GO" id="GO:0008296">
    <property type="term" value="F:3'-5'-DNA exonuclease activity"/>
    <property type="evidence" value="ECO:0007669"/>
    <property type="project" value="TreeGrafter"/>
</dbReference>
<dbReference type="PRINTS" id="PR00106">
    <property type="entry name" value="DNAPOLB"/>
</dbReference>
<dbReference type="EC" id="2.7.7.7" evidence="7"/>
<dbReference type="Proteomes" id="UP000198862">
    <property type="component" value="Unassembled WGS sequence"/>
</dbReference>
<proteinExistence type="inferred from homology"/>
<feature type="domain" description="DNA-directed DNA polymerase family B exonuclease" evidence="9">
    <location>
        <begin position="106"/>
        <end position="294"/>
    </location>
</feature>
<comment type="catalytic activity">
    <reaction evidence="6 7">
        <text>DNA(n) + a 2'-deoxyribonucleoside 5'-triphosphate = DNA(n+1) + diphosphate</text>
        <dbReference type="Rhea" id="RHEA:22508"/>
        <dbReference type="Rhea" id="RHEA-COMP:17339"/>
        <dbReference type="Rhea" id="RHEA-COMP:17340"/>
        <dbReference type="ChEBI" id="CHEBI:33019"/>
        <dbReference type="ChEBI" id="CHEBI:61560"/>
        <dbReference type="ChEBI" id="CHEBI:173112"/>
        <dbReference type="EC" id="2.7.7.7"/>
    </reaction>
</comment>
<dbReference type="Gene3D" id="3.30.70.2250">
    <property type="match status" value="1"/>
</dbReference>
<dbReference type="FunFam" id="3.90.1600.10:FF:000030">
    <property type="entry name" value="DNA polymerase II"/>
    <property type="match status" value="1"/>
</dbReference>
<dbReference type="InterPro" id="IPR012337">
    <property type="entry name" value="RNaseH-like_sf"/>
</dbReference>
<evidence type="ECO:0000256" key="7">
    <source>
        <dbReference type="RuleBase" id="RU000442"/>
    </source>
</evidence>
<dbReference type="GO" id="GO:0009432">
    <property type="term" value="P:SOS response"/>
    <property type="evidence" value="ECO:0007669"/>
    <property type="project" value="TreeGrafter"/>
</dbReference>
<evidence type="ECO:0000256" key="4">
    <source>
        <dbReference type="ARBA" id="ARBA00022932"/>
    </source>
</evidence>
<dbReference type="GO" id="GO:0045004">
    <property type="term" value="P:DNA replication proofreading"/>
    <property type="evidence" value="ECO:0007669"/>
    <property type="project" value="TreeGrafter"/>
</dbReference>
<dbReference type="PROSITE" id="PS00116">
    <property type="entry name" value="DNA_POLYMERASE_B"/>
    <property type="match status" value="1"/>
</dbReference>
<dbReference type="CDD" id="cd05537">
    <property type="entry name" value="POLBc_Pol_II"/>
    <property type="match status" value="1"/>
</dbReference>
<dbReference type="RefSeq" id="WP_342742232.1">
    <property type="nucleotide sequence ID" value="NZ_FOLO01000007.1"/>
</dbReference>
<dbReference type="InterPro" id="IPR042087">
    <property type="entry name" value="DNA_pol_B_thumb"/>
</dbReference>
<dbReference type="SMART" id="SM00486">
    <property type="entry name" value="POLBc"/>
    <property type="match status" value="1"/>
</dbReference>
<feature type="domain" description="DNA-directed DNA polymerase family B multifunctional" evidence="8">
    <location>
        <begin position="376"/>
        <end position="743"/>
    </location>
</feature>
<dbReference type="PANTHER" id="PTHR10322">
    <property type="entry name" value="DNA POLYMERASE CATALYTIC SUBUNIT"/>
    <property type="match status" value="1"/>
</dbReference>
<evidence type="ECO:0000256" key="5">
    <source>
        <dbReference type="ARBA" id="ARBA00023125"/>
    </source>
</evidence>
<keyword evidence="11" id="KW-1185">Reference proteome</keyword>
<dbReference type="SUPFAM" id="SSF56672">
    <property type="entry name" value="DNA/RNA polymerases"/>
    <property type="match status" value="1"/>
</dbReference>
<evidence type="ECO:0000256" key="1">
    <source>
        <dbReference type="ARBA" id="ARBA00005755"/>
    </source>
</evidence>
<dbReference type="InterPro" id="IPR050240">
    <property type="entry name" value="DNA_pol_type-B"/>
</dbReference>
<dbReference type="Gene3D" id="1.10.287.690">
    <property type="entry name" value="Helix hairpin bin"/>
    <property type="match status" value="1"/>
</dbReference>
<gene>
    <name evidence="10" type="ORF">SAMN02745724_01335</name>
</gene>
<dbReference type="SUPFAM" id="SSF53098">
    <property type="entry name" value="Ribonuclease H-like"/>
    <property type="match status" value="1"/>
</dbReference>